<reference evidence="2" key="1">
    <citation type="submission" date="2022-01" db="EMBL/GenBank/DDBJ databases">
        <authorList>
            <person name="King R."/>
        </authorList>
    </citation>
    <scope>NUCLEOTIDE SEQUENCE</scope>
</reference>
<evidence type="ECO:0000256" key="1">
    <source>
        <dbReference type="SAM" id="MobiDB-lite"/>
    </source>
</evidence>
<protein>
    <submittedName>
        <fullName evidence="2">Uncharacterized protein</fullName>
    </submittedName>
</protein>
<dbReference type="Proteomes" id="UP001152799">
    <property type="component" value="Chromosome 3"/>
</dbReference>
<accession>A0A9N9MKR6</accession>
<dbReference type="OrthoDB" id="17066at2759"/>
<evidence type="ECO:0000313" key="3">
    <source>
        <dbReference type="Proteomes" id="UP001152799"/>
    </source>
</evidence>
<feature type="region of interest" description="Disordered" evidence="1">
    <location>
        <begin position="1"/>
        <end position="36"/>
    </location>
</feature>
<dbReference type="AlphaFoldDB" id="A0A9N9MKR6"/>
<sequence length="203" mass="22816">MSQKTPKRPSQDTCPGFSPITLHKSPAAQSPQRNLTGPPRVIRDIIADLYNNVQRWNKLHIQGCALVKQIAAIKAGDPRKYSSQLEEYTTELYGVFSGLKLNNEIFILLISQSEAFSKLPNVSDPVFFSLSASSISKLIREICEAYGKEIQAKRTILENIAHSKTKNEAMFLAAYWTHQLNVTDNITFKLESLLVESGHRLIQ</sequence>
<keyword evidence="3" id="KW-1185">Reference proteome</keyword>
<dbReference type="EMBL" id="OU892279">
    <property type="protein sequence ID" value="CAG9766197.1"/>
    <property type="molecule type" value="Genomic_DNA"/>
</dbReference>
<name>A0A9N9MKR6_9CUCU</name>
<proteinExistence type="predicted"/>
<evidence type="ECO:0000313" key="2">
    <source>
        <dbReference type="EMBL" id="CAG9766197.1"/>
    </source>
</evidence>
<gene>
    <name evidence="2" type="ORF">CEUTPL_LOCUS6785</name>
</gene>
<organism evidence="2 3">
    <name type="scientific">Ceutorhynchus assimilis</name>
    <name type="common">cabbage seed weevil</name>
    <dbReference type="NCBI Taxonomy" id="467358"/>
    <lineage>
        <taxon>Eukaryota</taxon>
        <taxon>Metazoa</taxon>
        <taxon>Ecdysozoa</taxon>
        <taxon>Arthropoda</taxon>
        <taxon>Hexapoda</taxon>
        <taxon>Insecta</taxon>
        <taxon>Pterygota</taxon>
        <taxon>Neoptera</taxon>
        <taxon>Endopterygota</taxon>
        <taxon>Coleoptera</taxon>
        <taxon>Polyphaga</taxon>
        <taxon>Cucujiformia</taxon>
        <taxon>Curculionidae</taxon>
        <taxon>Ceutorhynchinae</taxon>
        <taxon>Ceutorhynchus</taxon>
    </lineage>
</organism>